<evidence type="ECO:0000256" key="1">
    <source>
        <dbReference type="SAM" id="MobiDB-lite"/>
    </source>
</evidence>
<sequence length="383" mass="41756">MEASQLEFTATSSRRRQGSLCSALESHSTPTCTALLGTSASQDFSFIQTGPDHFSDRFHLQGASVSHLHDCSNQGLYFGLQSQPSELSSNNNRHFRNHQGLRFGSQQSPYNDRPNTHGYSSLIRTMSSGCIQQHFTDTSTGASLSTERRDPPGAADGDSLINEQTSFRPANRITHLFSSDPRLEGGEICCVNGTDSYYAGNSFICSDHREEERTYVRSERLAFPSAQTGIYEHHHLFCHAKTVASSFPFHLSSASVSLPKLCNLSSVSPGENFVSDLVACAPCPSSQPLITAIPSTVGGQSCHQAWQIACTTQAAHFDVTSNEVNRAGLMPGVSKLDHWDDGIYDTYANIDNSPGSQISHFCSPVEEPEVHSLRGKGYLVVRV</sequence>
<gene>
    <name evidence="2" type="ORF">PXEA_LOCUS4611</name>
</gene>
<proteinExistence type="predicted"/>
<accession>A0A3S5B285</accession>
<protein>
    <submittedName>
        <fullName evidence="2">Uncharacterized protein</fullName>
    </submittedName>
</protein>
<evidence type="ECO:0000313" key="2">
    <source>
        <dbReference type="EMBL" id="VEL11171.1"/>
    </source>
</evidence>
<evidence type="ECO:0000313" key="3">
    <source>
        <dbReference type="Proteomes" id="UP000784294"/>
    </source>
</evidence>
<comment type="caution">
    <text evidence="2">The sequence shown here is derived from an EMBL/GenBank/DDBJ whole genome shotgun (WGS) entry which is preliminary data.</text>
</comment>
<name>A0A3S5B285_9PLAT</name>
<keyword evidence="3" id="KW-1185">Reference proteome</keyword>
<dbReference type="EMBL" id="CAAALY010011052">
    <property type="protein sequence ID" value="VEL11171.1"/>
    <property type="molecule type" value="Genomic_DNA"/>
</dbReference>
<reference evidence="2" key="1">
    <citation type="submission" date="2018-11" db="EMBL/GenBank/DDBJ databases">
        <authorList>
            <consortium name="Pathogen Informatics"/>
        </authorList>
    </citation>
    <scope>NUCLEOTIDE SEQUENCE</scope>
</reference>
<dbReference type="AlphaFoldDB" id="A0A3S5B285"/>
<feature type="region of interest" description="Disordered" evidence="1">
    <location>
        <begin position="138"/>
        <end position="165"/>
    </location>
</feature>
<dbReference type="Proteomes" id="UP000784294">
    <property type="component" value="Unassembled WGS sequence"/>
</dbReference>
<organism evidence="2 3">
    <name type="scientific">Protopolystoma xenopodis</name>
    <dbReference type="NCBI Taxonomy" id="117903"/>
    <lineage>
        <taxon>Eukaryota</taxon>
        <taxon>Metazoa</taxon>
        <taxon>Spiralia</taxon>
        <taxon>Lophotrochozoa</taxon>
        <taxon>Platyhelminthes</taxon>
        <taxon>Monogenea</taxon>
        <taxon>Polyopisthocotylea</taxon>
        <taxon>Polystomatidea</taxon>
        <taxon>Polystomatidae</taxon>
        <taxon>Protopolystoma</taxon>
    </lineage>
</organism>